<feature type="region of interest" description="Disordered" evidence="3">
    <location>
        <begin position="99"/>
        <end position="126"/>
    </location>
</feature>
<dbReference type="AlphaFoldDB" id="G7E1E0"/>
<accession>G7E1E0</accession>
<dbReference type="GO" id="GO:0051123">
    <property type="term" value="P:RNA polymerase II preinitiation complex assembly"/>
    <property type="evidence" value="ECO:0007669"/>
    <property type="project" value="TreeGrafter"/>
</dbReference>
<dbReference type="SUPFAM" id="SSF47113">
    <property type="entry name" value="Histone-fold"/>
    <property type="match status" value="1"/>
</dbReference>
<organism evidence="5 6">
    <name type="scientific">Mixia osmundae (strain CBS 9802 / IAM 14324 / JCM 22182 / KY 12970)</name>
    <dbReference type="NCBI Taxonomy" id="764103"/>
    <lineage>
        <taxon>Eukaryota</taxon>
        <taxon>Fungi</taxon>
        <taxon>Dikarya</taxon>
        <taxon>Basidiomycota</taxon>
        <taxon>Pucciniomycotina</taxon>
        <taxon>Mixiomycetes</taxon>
        <taxon>Mixiales</taxon>
        <taxon>Mixiaceae</taxon>
        <taxon>Mixia</taxon>
    </lineage>
</organism>
<dbReference type="InterPro" id="IPR042225">
    <property type="entry name" value="Ncb2"/>
</dbReference>
<dbReference type="OrthoDB" id="601405at2759"/>
<dbReference type="InParanoid" id="G7E1E0"/>
<evidence type="ECO:0000313" key="6">
    <source>
        <dbReference type="Proteomes" id="UP000009131"/>
    </source>
</evidence>
<protein>
    <recommendedName>
        <fullName evidence="4">Transcription factor CBF/NF-Y/archaeal histone domain-containing protein</fullName>
    </recommendedName>
</protein>
<feature type="domain" description="Transcription factor CBF/NF-Y/archaeal histone" evidence="4">
    <location>
        <begin position="19"/>
        <end position="83"/>
    </location>
</feature>
<keyword evidence="6" id="KW-1185">Reference proteome</keyword>
<reference evidence="5 6" key="1">
    <citation type="journal article" date="2011" name="J. Gen. Appl. Microbiol.">
        <title>Draft genome sequencing of the enigmatic basidiomycete Mixia osmundae.</title>
        <authorList>
            <person name="Nishida H."/>
            <person name="Nagatsuka Y."/>
            <person name="Sugiyama J."/>
        </authorList>
    </citation>
    <scope>NUCLEOTIDE SEQUENCE [LARGE SCALE GENOMIC DNA]</scope>
    <source>
        <strain evidence="6">CBS 9802 / IAM 14324 / JCM 22182 / KY 12970</strain>
    </source>
</reference>
<name>G7E1E0_MIXOS</name>
<evidence type="ECO:0000256" key="1">
    <source>
        <dbReference type="ARBA" id="ARBA00004123"/>
    </source>
</evidence>
<comment type="subcellular location">
    <subcellularLocation>
        <location evidence="1">Nucleus</location>
    </subcellularLocation>
</comment>
<dbReference type="PANTHER" id="PTHR46138">
    <property type="entry name" value="PROTEIN DR1"/>
    <property type="match status" value="1"/>
</dbReference>
<dbReference type="PANTHER" id="PTHR46138:SF1">
    <property type="entry name" value="PROTEIN DR1"/>
    <property type="match status" value="1"/>
</dbReference>
<comment type="caution">
    <text evidence="5">The sequence shown here is derived from an EMBL/GenBank/DDBJ whole genome shotgun (WGS) entry which is preliminary data.</text>
</comment>
<dbReference type="GO" id="GO:0017054">
    <property type="term" value="C:negative cofactor 2 complex"/>
    <property type="evidence" value="ECO:0007669"/>
    <property type="project" value="InterPro"/>
</dbReference>
<evidence type="ECO:0000256" key="2">
    <source>
        <dbReference type="ARBA" id="ARBA00023242"/>
    </source>
</evidence>
<evidence type="ECO:0000313" key="5">
    <source>
        <dbReference type="EMBL" id="GAA96650.1"/>
    </source>
</evidence>
<dbReference type="Proteomes" id="UP000009131">
    <property type="component" value="Unassembled WGS sequence"/>
</dbReference>
<dbReference type="FunFam" id="1.10.20.10:FF:000019">
    <property type="entry name" value="Negative cofactor 2 beta"/>
    <property type="match status" value="1"/>
</dbReference>
<evidence type="ECO:0000259" key="4">
    <source>
        <dbReference type="Pfam" id="PF00808"/>
    </source>
</evidence>
<keyword evidence="2" id="KW-0539">Nucleus</keyword>
<dbReference type="CDD" id="cd22905">
    <property type="entry name" value="HFD_Dr1"/>
    <property type="match status" value="1"/>
</dbReference>
<dbReference type="HOGENOM" id="CLU_066247_11_3_1"/>
<gene>
    <name evidence="5" type="primary">Mo03321</name>
    <name evidence="5" type="ORF">E5Q_03321</name>
</gene>
<evidence type="ECO:0000256" key="3">
    <source>
        <dbReference type="SAM" id="MobiDB-lite"/>
    </source>
</evidence>
<reference evidence="5 6" key="2">
    <citation type="journal article" date="2012" name="Open Biol.">
        <title>Characteristics of nucleosomes and linker DNA regions on the genome of the basidiomycete Mixia osmundae revealed by mono- and dinucleosome mapping.</title>
        <authorList>
            <person name="Nishida H."/>
            <person name="Kondo S."/>
            <person name="Matsumoto T."/>
            <person name="Suzuki Y."/>
            <person name="Yoshikawa H."/>
            <person name="Taylor T.D."/>
            <person name="Sugiyama J."/>
        </authorList>
    </citation>
    <scope>NUCLEOTIDE SEQUENCE [LARGE SCALE GENOMIC DNA]</scope>
    <source>
        <strain evidence="6">CBS 9802 / IAM 14324 / JCM 22182 / KY 12970</strain>
    </source>
</reference>
<dbReference type="Gene3D" id="1.10.20.10">
    <property type="entry name" value="Histone, subunit A"/>
    <property type="match status" value="1"/>
</dbReference>
<dbReference type="InterPro" id="IPR003958">
    <property type="entry name" value="CBFA_NFYB_domain"/>
</dbReference>
<dbReference type="InterPro" id="IPR009072">
    <property type="entry name" value="Histone-fold"/>
</dbReference>
<dbReference type="GO" id="GO:0046982">
    <property type="term" value="F:protein heterodimerization activity"/>
    <property type="evidence" value="ECO:0007669"/>
    <property type="project" value="InterPro"/>
</dbReference>
<sequence length="147" mass="16188">MADDELAGPSGALEEDLGMPKATVGKVITEILANEDITCSKESRDLIADFCKEFITLISSEANEICEKGSRKTIAPEHVIAALKSLGFERYVEEVEEATAENKQNAKTREKAKKTTKLDSSGMTEEELLQKQEQLFAASRARYDATQ</sequence>
<dbReference type="STRING" id="764103.G7E1E0"/>
<dbReference type="GO" id="GO:0000122">
    <property type="term" value="P:negative regulation of transcription by RNA polymerase II"/>
    <property type="evidence" value="ECO:0007669"/>
    <property type="project" value="InterPro"/>
</dbReference>
<dbReference type="eggNOG" id="KOG0871">
    <property type="taxonomic scope" value="Eukaryota"/>
</dbReference>
<dbReference type="Pfam" id="PF00808">
    <property type="entry name" value="CBFD_NFYB_HMF"/>
    <property type="match status" value="1"/>
</dbReference>
<dbReference type="FunCoup" id="G7E1E0">
    <property type="interactions" value="406"/>
</dbReference>
<dbReference type="GO" id="GO:0016251">
    <property type="term" value="F:RNA polymerase II general transcription initiation factor activity"/>
    <property type="evidence" value="ECO:0007669"/>
    <property type="project" value="TreeGrafter"/>
</dbReference>
<dbReference type="GO" id="GO:0017025">
    <property type="term" value="F:TBP-class protein binding"/>
    <property type="evidence" value="ECO:0007669"/>
    <property type="project" value="TreeGrafter"/>
</dbReference>
<dbReference type="EMBL" id="BABT02000106">
    <property type="protein sequence ID" value="GAA96650.1"/>
    <property type="molecule type" value="Genomic_DNA"/>
</dbReference>
<proteinExistence type="predicted"/>